<comment type="caution">
    <text evidence="1">The sequence shown here is derived from an EMBL/GenBank/DDBJ whole genome shotgun (WGS) entry which is preliminary data.</text>
</comment>
<sequence>MNHGLTMREAGQRVQPNHSRFSVASIIRTFRQESRTARRPVVGGRQRVFRHAQELAVVRPCGGKKHNHLAPTT</sequence>
<accession>A0ABD0WS03</accession>
<keyword evidence="2" id="KW-1185">Reference proteome</keyword>
<organism evidence="1 2">
    <name type="scientific">Umbra pygmaea</name>
    <name type="common">Eastern mudminnow</name>
    <dbReference type="NCBI Taxonomy" id="75934"/>
    <lineage>
        <taxon>Eukaryota</taxon>
        <taxon>Metazoa</taxon>
        <taxon>Chordata</taxon>
        <taxon>Craniata</taxon>
        <taxon>Vertebrata</taxon>
        <taxon>Euteleostomi</taxon>
        <taxon>Actinopterygii</taxon>
        <taxon>Neopterygii</taxon>
        <taxon>Teleostei</taxon>
        <taxon>Protacanthopterygii</taxon>
        <taxon>Esociformes</taxon>
        <taxon>Umbridae</taxon>
        <taxon>Umbra</taxon>
    </lineage>
</organism>
<name>A0ABD0WS03_UMBPY</name>
<protein>
    <submittedName>
        <fullName evidence="1">Uncharacterized protein</fullName>
    </submittedName>
</protein>
<dbReference type="EMBL" id="JAGEUA010000005">
    <property type="protein sequence ID" value="KAL0977875.1"/>
    <property type="molecule type" value="Genomic_DNA"/>
</dbReference>
<gene>
    <name evidence="1" type="ORF">UPYG_G00162500</name>
</gene>
<proteinExistence type="predicted"/>
<evidence type="ECO:0000313" key="1">
    <source>
        <dbReference type="EMBL" id="KAL0977875.1"/>
    </source>
</evidence>
<evidence type="ECO:0000313" key="2">
    <source>
        <dbReference type="Proteomes" id="UP001557470"/>
    </source>
</evidence>
<dbReference type="Proteomes" id="UP001557470">
    <property type="component" value="Unassembled WGS sequence"/>
</dbReference>
<dbReference type="AlphaFoldDB" id="A0ABD0WS03"/>
<reference evidence="1 2" key="1">
    <citation type="submission" date="2024-06" db="EMBL/GenBank/DDBJ databases">
        <authorList>
            <person name="Pan Q."/>
            <person name="Wen M."/>
            <person name="Jouanno E."/>
            <person name="Zahm M."/>
            <person name="Klopp C."/>
            <person name="Cabau C."/>
            <person name="Louis A."/>
            <person name="Berthelot C."/>
            <person name="Parey E."/>
            <person name="Roest Crollius H."/>
            <person name="Montfort J."/>
            <person name="Robinson-Rechavi M."/>
            <person name="Bouchez O."/>
            <person name="Lampietro C."/>
            <person name="Lopez Roques C."/>
            <person name="Donnadieu C."/>
            <person name="Postlethwait J."/>
            <person name="Bobe J."/>
            <person name="Verreycken H."/>
            <person name="Guiguen Y."/>
        </authorList>
    </citation>
    <scope>NUCLEOTIDE SEQUENCE [LARGE SCALE GENOMIC DNA]</scope>
    <source>
        <strain evidence="1">Up_M1</strain>
        <tissue evidence="1">Testis</tissue>
    </source>
</reference>